<dbReference type="EMBL" id="JBHULV010000008">
    <property type="protein sequence ID" value="MFD2730441.1"/>
    <property type="molecule type" value="Genomic_DNA"/>
</dbReference>
<dbReference type="InterPro" id="IPR007829">
    <property type="entry name" value="TM2"/>
</dbReference>
<accession>A0ABW5TMU4</accession>
<evidence type="ECO:0000259" key="6">
    <source>
        <dbReference type="Pfam" id="PF05154"/>
    </source>
</evidence>
<feature type="transmembrane region" description="Helical" evidence="5">
    <location>
        <begin position="49"/>
        <end position="68"/>
    </location>
</feature>
<dbReference type="Pfam" id="PF05154">
    <property type="entry name" value="TM2"/>
    <property type="match status" value="1"/>
</dbReference>
<evidence type="ECO:0000256" key="2">
    <source>
        <dbReference type="ARBA" id="ARBA00022692"/>
    </source>
</evidence>
<feature type="domain" description="TM2" evidence="6">
    <location>
        <begin position="49"/>
        <end position="93"/>
    </location>
</feature>
<dbReference type="Proteomes" id="UP001597546">
    <property type="component" value="Unassembled WGS sequence"/>
</dbReference>
<feature type="transmembrane region" description="Helical" evidence="5">
    <location>
        <begin position="74"/>
        <end position="95"/>
    </location>
</feature>
<evidence type="ECO:0000313" key="8">
    <source>
        <dbReference type="Proteomes" id="UP001597546"/>
    </source>
</evidence>
<keyword evidence="3 5" id="KW-1133">Transmembrane helix</keyword>
<evidence type="ECO:0000256" key="3">
    <source>
        <dbReference type="ARBA" id="ARBA00022989"/>
    </source>
</evidence>
<keyword evidence="2 5" id="KW-0812">Transmembrane</keyword>
<keyword evidence="8" id="KW-1185">Reference proteome</keyword>
<comment type="subcellular location">
    <subcellularLocation>
        <location evidence="1">Membrane</location>
        <topology evidence="1">Multi-pass membrane protein</topology>
    </subcellularLocation>
</comment>
<keyword evidence="4 5" id="KW-0472">Membrane</keyword>
<organism evidence="7 8">
    <name type="scientific">Pedobacter alpinus</name>
    <dbReference type="NCBI Taxonomy" id="1590643"/>
    <lineage>
        <taxon>Bacteria</taxon>
        <taxon>Pseudomonadati</taxon>
        <taxon>Bacteroidota</taxon>
        <taxon>Sphingobacteriia</taxon>
        <taxon>Sphingobacteriales</taxon>
        <taxon>Sphingobacteriaceae</taxon>
        <taxon>Pedobacter</taxon>
    </lineage>
</organism>
<dbReference type="RefSeq" id="WP_379040809.1">
    <property type="nucleotide sequence ID" value="NZ_JBHSKW010000005.1"/>
</dbReference>
<proteinExistence type="predicted"/>
<name>A0ABW5TMU4_9SPHI</name>
<evidence type="ECO:0000256" key="1">
    <source>
        <dbReference type="ARBA" id="ARBA00004141"/>
    </source>
</evidence>
<sequence length="118" mass="13794">MNNQYYYSLPNISTTEIAFLQQITQNLDEEGQKRFMMFYSGKRKDPQHLLLFTLLGFLGFAGIQRFVTNQMGMGIVYFLTAGLCFIGTIIDLINYKSMADEFNHKMAIESRQFMDMMR</sequence>
<comment type="caution">
    <text evidence="7">The sequence shown here is derived from an EMBL/GenBank/DDBJ whole genome shotgun (WGS) entry which is preliminary data.</text>
</comment>
<evidence type="ECO:0000256" key="4">
    <source>
        <dbReference type="ARBA" id="ARBA00023136"/>
    </source>
</evidence>
<protein>
    <submittedName>
        <fullName evidence="7">NINE protein</fullName>
    </submittedName>
</protein>
<reference evidence="8" key="1">
    <citation type="journal article" date="2019" name="Int. J. Syst. Evol. Microbiol.">
        <title>The Global Catalogue of Microorganisms (GCM) 10K type strain sequencing project: providing services to taxonomists for standard genome sequencing and annotation.</title>
        <authorList>
            <consortium name="The Broad Institute Genomics Platform"/>
            <consortium name="The Broad Institute Genome Sequencing Center for Infectious Disease"/>
            <person name="Wu L."/>
            <person name="Ma J."/>
        </authorList>
    </citation>
    <scope>NUCLEOTIDE SEQUENCE [LARGE SCALE GENOMIC DNA]</scope>
    <source>
        <strain evidence="8">KCTC 42456</strain>
    </source>
</reference>
<evidence type="ECO:0000256" key="5">
    <source>
        <dbReference type="SAM" id="Phobius"/>
    </source>
</evidence>
<evidence type="ECO:0000313" key="7">
    <source>
        <dbReference type="EMBL" id="MFD2730441.1"/>
    </source>
</evidence>
<gene>
    <name evidence="7" type="ORF">ACFSSE_01885</name>
</gene>